<dbReference type="AlphaFoldDB" id="A0A238HFR3"/>
<evidence type="ECO:0000313" key="3">
    <source>
        <dbReference type="EMBL" id="SMQ12294.1"/>
    </source>
</evidence>
<dbReference type="EMBL" id="FXUV02000021">
    <property type="protein sequence ID" value="SNB67406.1"/>
    <property type="molecule type" value="Genomic_DNA"/>
</dbReference>
<feature type="transmembrane region" description="Helical" evidence="1">
    <location>
        <begin position="6"/>
        <end position="31"/>
    </location>
</feature>
<evidence type="ECO:0000313" key="4">
    <source>
        <dbReference type="EMBL" id="SNB67406.1"/>
    </source>
</evidence>
<keyword evidence="1" id="KW-0472">Membrane</keyword>
<proteinExistence type="predicted"/>
<evidence type="ECO:0000256" key="1">
    <source>
        <dbReference type="SAM" id="Phobius"/>
    </source>
</evidence>
<feature type="domain" description="NERD" evidence="2">
    <location>
        <begin position="37"/>
        <end position="155"/>
    </location>
</feature>
<reference evidence="4 5" key="2">
    <citation type="submission" date="2017-06" db="EMBL/GenBank/DDBJ databases">
        <authorList>
            <person name="Kim H.J."/>
            <person name="Triplett B.A."/>
        </authorList>
    </citation>
    <scope>NUCLEOTIDE SEQUENCE [LARGE SCALE GENOMIC DNA]</scope>
    <source>
        <strain evidence="4">Kingella_eburonensis</strain>
    </source>
</reference>
<dbReference type="OrthoDB" id="5782056at2"/>
<keyword evidence="1" id="KW-0812">Transmembrane</keyword>
<protein>
    <submittedName>
        <fullName evidence="3">Nuclease-related domain protein</fullName>
    </submittedName>
</protein>
<dbReference type="PROSITE" id="PS50965">
    <property type="entry name" value="NERD"/>
    <property type="match status" value="1"/>
</dbReference>
<sequence>MHLIGMILLGFWKIFTFTWWWIPIILFFVWLKSPKTKGLFGEKMVQARAAVKLDSEKYHAFHNLIVPFNGQTTQIDHVYVSVYGIFVIETKYHKGWIYGSLKDENWICRYSNNCEYPFKNPTRQNYGHIKALETLLRQPEKVFKNVVVFTHRNCQIKKKLPDNICLAKNFIEYVQQFQQEILTAAQIHQICETLSQPEFIGTKERTAAHVQSLKTANNAA</sequence>
<keyword evidence="1" id="KW-1133">Transmembrane helix</keyword>
<dbReference type="Proteomes" id="UP000215450">
    <property type="component" value="Unassembled WGS sequence"/>
</dbReference>
<keyword evidence="5" id="KW-1185">Reference proteome</keyword>
<dbReference type="Pfam" id="PF08378">
    <property type="entry name" value="NERD"/>
    <property type="match status" value="1"/>
</dbReference>
<dbReference type="RefSeq" id="WP_095062532.1">
    <property type="nucleotide sequence ID" value="NZ_FXUV02000021.1"/>
</dbReference>
<dbReference type="STRING" id="1522312.GCA_900177895_00945"/>
<evidence type="ECO:0000259" key="2">
    <source>
        <dbReference type="PROSITE" id="PS50965"/>
    </source>
</evidence>
<dbReference type="InterPro" id="IPR011528">
    <property type="entry name" value="NERD"/>
</dbReference>
<evidence type="ECO:0000313" key="5">
    <source>
        <dbReference type="Proteomes" id="UP000215450"/>
    </source>
</evidence>
<dbReference type="EMBL" id="FXUV01000019">
    <property type="protein sequence ID" value="SMQ12294.1"/>
    <property type="molecule type" value="Genomic_DNA"/>
</dbReference>
<name>A0A238HFR3_9NEIS</name>
<organism evidence="3">
    <name type="scientific">Kingella negevensis</name>
    <dbReference type="NCBI Taxonomy" id="1522312"/>
    <lineage>
        <taxon>Bacteria</taxon>
        <taxon>Pseudomonadati</taxon>
        <taxon>Pseudomonadota</taxon>
        <taxon>Betaproteobacteria</taxon>
        <taxon>Neisseriales</taxon>
        <taxon>Neisseriaceae</taxon>
        <taxon>Kingella</taxon>
    </lineage>
</organism>
<reference evidence="3" key="1">
    <citation type="submission" date="2017-05" db="EMBL/GenBank/DDBJ databases">
        <authorList>
            <person name="Song R."/>
            <person name="Chenine A.L."/>
            <person name="Ruprecht R.M."/>
        </authorList>
    </citation>
    <scope>NUCLEOTIDE SEQUENCE</scope>
    <source>
        <strain evidence="3">Kingella_eburonensis</strain>
    </source>
</reference>
<gene>
    <name evidence="3" type="ORF">KEBURONENSIS_00176</name>
</gene>
<accession>A0A238HFR3</accession>